<protein>
    <submittedName>
        <fullName evidence="2">Uncharacterized protein</fullName>
    </submittedName>
</protein>
<name>U4KKR4_ALTPJ</name>
<gene>
    <name evidence="2" type="ORF">BN85406850</name>
</gene>
<keyword evidence="3" id="KW-1185">Reference proteome</keyword>
<sequence>MKTLKLLENKIDTTKMKKPSFLMVLTGSSYSYIREGGILVVSIASLKD</sequence>
<reference evidence="2 3" key="1">
    <citation type="journal article" date="2013" name="J. Mol. Microbiol. Biotechnol.">
        <title>Analysis of the Complete Genomes of Acholeplasma brassicae , A. palmae and A. laidlawii and Their Comparison to the Obligate Parasites from ' Candidatus Phytoplasma'.</title>
        <authorList>
            <person name="Kube M."/>
            <person name="Siewert C."/>
            <person name="Migdoll A.M."/>
            <person name="Duduk B."/>
            <person name="Holz S."/>
            <person name="Rabus R."/>
            <person name="Seemuller E."/>
            <person name="Mitrovic J."/>
            <person name="Muller I."/>
            <person name="Buttner C."/>
            <person name="Reinhardt R."/>
        </authorList>
    </citation>
    <scope>NUCLEOTIDE SEQUENCE [LARGE SCALE GENOMIC DNA]</scope>
    <source>
        <strain evidence="2 3">J233</strain>
    </source>
</reference>
<evidence type="ECO:0000256" key="1">
    <source>
        <dbReference type="SAM" id="Phobius"/>
    </source>
</evidence>
<evidence type="ECO:0000313" key="2">
    <source>
        <dbReference type="EMBL" id="CCV64262.1"/>
    </source>
</evidence>
<organism evidence="2 3">
    <name type="scientific">Alteracholeplasma palmae (strain ATCC 49389 / J233)</name>
    <name type="common">Acholeplasma palmae</name>
    <dbReference type="NCBI Taxonomy" id="1318466"/>
    <lineage>
        <taxon>Bacteria</taxon>
        <taxon>Bacillati</taxon>
        <taxon>Mycoplasmatota</taxon>
        <taxon>Mollicutes</taxon>
        <taxon>Acholeplasmatales</taxon>
        <taxon>Acholeplasmataceae</taxon>
        <taxon>Acholeplasma</taxon>
    </lineage>
</organism>
<dbReference type="HOGENOM" id="CLU_3148260_0_0_14"/>
<dbReference type="EMBL" id="FO681347">
    <property type="protein sequence ID" value="CCV64262.1"/>
    <property type="molecule type" value="Genomic_DNA"/>
</dbReference>
<proteinExistence type="predicted"/>
<accession>U4KKR4</accession>
<feature type="transmembrane region" description="Helical" evidence="1">
    <location>
        <begin position="21"/>
        <end position="46"/>
    </location>
</feature>
<keyword evidence="1" id="KW-0472">Membrane</keyword>
<keyword evidence="1" id="KW-0812">Transmembrane</keyword>
<dbReference type="KEGG" id="apal:BN85406850"/>
<dbReference type="AlphaFoldDB" id="U4KKR4"/>
<dbReference type="Proteomes" id="UP000032740">
    <property type="component" value="Chromosome"/>
</dbReference>
<keyword evidence="1" id="KW-1133">Transmembrane helix</keyword>
<dbReference type="RefSeq" id="WP_026658531.1">
    <property type="nucleotide sequence ID" value="NC_022538.1"/>
</dbReference>
<evidence type="ECO:0000313" key="3">
    <source>
        <dbReference type="Proteomes" id="UP000032740"/>
    </source>
</evidence>